<comment type="caution">
    <text evidence="2">The sequence shown here is derived from an EMBL/GenBank/DDBJ whole genome shotgun (WGS) entry which is preliminary data.</text>
</comment>
<dbReference type="Proteomes" id="UP000248889">
    <property type="component" value="Unassembled WGS sequence"/>
</dbReference>
<keyword evidence="1" id="KW-0812">Transmembrane</keyword>
<dbReference type="AlphaFoldDB" id="A0A2X0IEQ6"/>
<feature type="transmembrane region" description="Helical" evidence="1">
    <location>
        <begin position="267"/>
        <end position="285"/>
    </location>
</feature>
<feature type="transmembrane region" description="Helical" evidence="1">
    <location>
        <begin position="244"/>
        <end position="261"/>
    </location>
</feature>
<dbReference type="EMBL" id="QKYN01000132">
    <property type="protein sequence ID" value="RAG81921.1"/>
    <property type="molecule type" value="Genomic_DNA"/>
</dbReference>
<dbReference type="RefSeq" id="WP_111506414.1">
    <property type="nucleotide sequence ID" value="NZ_QKYN01000132.1"/>
</dbReference>
<evidence type="ECO:0000313" key="3">
    <source>
        <dbReference type="Proteomes" id="UP000248889"/>
    </source>
</evidence>
<evidence type="ECO:0000313" key="2">
    <source>
        <dbReference type="EMBL" id="RAG81921.1"/>
    </source>
</evidence>
<organism evidence="2 3">
    <name type="scientific">Streptacidiphilus pinicola</name>
    <dbReference type="NCBI Taxonomy" id="2219663"/>
    <lineage>
        <taxon>Bacteria</taxon>
        <taxon>Bacillati</taxon>
        <taxon>Actinomycetota</taxon>
        <taxon>Actinomycetes</taxon>
        <taxon>Kitasatosporales</taxon>
        <taxon>Streptomycetaceae</taxon>
        <taxon>Streptacidiphilus</taxon>
    </lineage>
</organism>
<reference evidence="2 3" key="1">
    <citation type="submission" date="2018-06" db="EMBL/GenBank/DDBJ databases">
        <title>Streptacidiphilus pinicola sp. nov., isolated from pine grove soil.</title>
        <authorList>
            <person name="Roh S.G."/>
            <person name="Park S."/>
            <person name="Kim M.-K."/>
            <person name="Yun B.-R."/>
            <person name="Park J."/>
            <person name="Kim M.J."/>
            <person name="Kim Y.S."/>
            <person name="Kim S.B."/>
        </authorList>
    </citation>
    <scope>NUCLEOTIDE SEQUENCE [LARGE SCALE GENOMIC DNA]</scope>
    <source>
        <strain evidence="2 3">MMS16-CNU450</strain>
    </source>
</reference>
<sequence>MRGLAADGLRTLGPGPLLALALGLVWARFLADVSGDLAAQAAWTDFVARHPGSADDLAWYGGAYPAAYSLAAPQLMALLGVRVAGVASVVAGAAFLALLVRRSGVHRPWTVSTWGAFALWCDLAAGRVSFAVGLAVALGAVVLALGGPPVGRGRVVGCVFASALATAASPLAGLFLEVVAAALLLTGRRAGGWALAVPPVLVVAGAALLFPSYGVDPNSGWTVLVTVACAALLVLLAPAGWRTARVAAAVYALGAVATWVVDTPIGGNVGRLAMVLASVPFLAALCAPGPRRTLRSVALALAFAATAYWVVAADLVGLPPRAPVPAGAAALGDELRRLHADRARVEAVPMLNHWESWGLADAVQLARGWNRQLDAQRDPLFYEGTLTPDRYHAWLRRWAVRYVVLSATPPDVAALDEVALIRSAPPFLRPVWQSDSWQVYEVTDPTPLADPPARTQRADAAQVLLTVPIAGTIRLRVPWSRWLAAHGPGSACLRRDGDWTALRVGAPGTYRLTAPYAWPPGTPCRA</sequence>
<dbReference type="OrthoDB" id="5178168at2"/>
<name>A0A2X0IEQ6_9ACTN</name>
<feature type="transmembrane region" description="Helical" evidence="1">
    <location>
        <begin position="12"/>
        <end position="31"/>
    </location>
</feature>
<feature type="transmembrane region" description="Helical" evidence="1">
    <location>
        <begin position="219"/>
        <end position="237"/>
    </location>
</feature>
<proteinExistence type="predicted"/>
<keyword evidence="3" id="KW-1185">Reference proteome</keyword>
<feature type="transmembrane region" description="Helical" evidence="1">
    <location>
        <begin position="128"/>
        <end position="147"/>
    </location>
</feature>
<feature type="transmembrane region" description="Helical" evidence="1">
    <location>
        <begin position="75"/>
        <end position="100"/>
    </location>
</feature>
<keyword evidence="1" id="KW-1133">Transmembrane helix</keyword>
<feature type="transmembrane region" description="Helical" evidence="1">
    <location>
        <begin position="159"/>
        <end position="185"/>
    </location>
</feature>
<protein>
    <submittedName>
        <fullName evidence="2">MFS transporter</fullName>
    </submittedName>
</protein>
<feature type="transmembrane region" description="Helical" evidence="1">
    <location>
        <begin position="192"/>
        <end position="213"/>
    </location>
</feature>
<gene>
    <name evidence="2" type="ORF">DN069_30325</name>
</gene>
<keyword evidence="1" id="KW-0472">Membrane</keyword>
<accession>A0A2X0IEQ6</accession>
<evidence type="ECO:0000256" key="1">
    <source>
        <dbReference type="SAM" id="Phobius"/>
    </source>
</evidence>
<feature type="transmembrane region" description="Helical" evidence="1">
    <location>
        <begin position="297"/>
        <end position="318"/>
    </location>
</feature>